<dbReference type="AlphaFoldDB" id="A0A318LGU0"/>
<dbReference type="InterPro" id="IPR011991">
    <property type="entry name" value="ArsR-like_HTH"/>
</dbReference>
<sequence length="173" mass="19649">MSSRPQSQRDPAGDRDEERVRTYVENLALTLSQLGFPRMPARVFSALTVSDTGRMSAADLAGMLSVSPAAISGAVRYLEQVGLISKERQPGERRDHYRLYDDFWFASFLKRDRMLRMWLDATLEGVDAVGPETPAGVRLTRMADFLDFIVKEIPALFDRWHRERTQRERGAGA</sequence>
<dbReference type="GO" id="GO:0003677">
    <property type="term" value="F:DNA binding"/>
    <property type="evidence" value="ECO:0007669"/>
    <property type="project" value="UniProtKB-KW"/>
</dbReference>
<evidence type="ECO:0000256" key="1">
    <source>
        <dbReference type="ARBA" id="ARBA00023015"/>
    </source>
</evidence>
<dbReference type="RefSeq" id="WP_110340733.1">
    <property type="nucleotide sequence ID" value="NZ_JBHVKT010000025.1"/>
</dbReference>
<evidence type="ECO:0000259" key="4">
    <source>
        <dbReference type="Pfam" id="PF01047"/>
    </source>
</evidence>
<keyword evidence="3" id="KW-0804">Transcription</keyword>
<dbReference type="InterPro" id="IPR052362">
    <property type="entry name" value="HTH-GbsR_regulator"/>
</dbReference>
<evidence type="ECO:0000256" key="2">
    <source>
        <dbReference type="ARBA" id="ARBA00023125"/>
    </source>
</evidence>
<organism evidence="5 6">
    <name type="scientific">Prauserella flavalba</name>
    <dbReference type="NCBI Taxonomy" id="1477506"/>
    <lineage>
        <taxon>Bacteria</taxon>
        <taxon>Bacillati</taxon>
        <taxon>Actinomycetota</taxon>
        <taxon>Actinomycetes</taxon>
        <taxon>Pseudonocardiales</taxon>
        <taxon>Pseudonocardiaceae</taxon>
        <taxon>Prauserella</taxon>
    </lineage>
</organism>
<accession>A0A318LGU0</accession>
<dbReference type="EMBL" id="MASU01000011">
    <property type="protein sequence ID" value="PXY26293.1"/>
    <property type="molecule type" value="Genomic_DNA"/>
</dbReference>
<dbReference type="Proteomes" id="UP000247892">
    <property type="component" value="Unassembled WGS sequence"/>
</dbReference>
<dbReference type="InterPro" id="IPR000835">
    <property type="entry name" value="HTH_MarR-typ"/>
</dbReference>
<keyword evidence="2" id="KW-0238">DNA-binding</keyword>
<gene>
    <name evidence="5" type="ORF">BA062_24370</name>
</gene>
<name>A0A318LGU0_9PSEU</name>
<keyword evidence="1" id="KW-0805">Transcription regulation</keyword>
<proteinExistence type="predicted"/>
<comment type="caution">
    <text evidence="5">The sequence shown here is derived from an EMBL/GenBank/DDBJ whole genome shotgun (WGS) entry which is preliminary data.</text>
</comment>
<dbReference type="Gene3D" id="1.10.10.10">
    <property type="entry name" value="Winged helix-like DNA-binding domain superfamily/Winged helix DNA-binding domain"/>
    <property type="match status" value="1"/>
</dbReference>
<feature type="domain" description="HTH marR-type" evidence="4">
    <location>
        <begin position="49"/>
        <end position="94"/>
    </location>
</feature>
<evidence type="ECO:0000256" key="3">
    <source>
        <dbReference type="ARBA" id="ARBA00023163"/>
    </source>
</evidence>
<dbReference type="GO" id="GO:0003700">
    <property type="term" value="F:DNA-binding transcription factor activity"/>
    <property type="evidence" value="ECO:0007669"/>
    <property type="project" value="InterPro"/>
</dbReference>
<dbReference type="OrthoDB" id="67158at2"/>
<dbReference type="InterPro" id="IPR036388">
    <property type="entry name" value="WH-like_DNA-bd_sf"/>
</dbReference>
<dbReference type="Pfam" id="PF01047">
    <property type="entry name" value="MarR"/>
    <property type="match status" value="1"/>
</dbReference>
<dbReference type="PANTHER" id="PTHR38465">
    <property type="entry name" value="HTH-TYPE TRANSCRIPTIONAL REGULATOR MJ1563-RELATED"/>
    <property type="match status" value="1"/>
</dbReference>
<protein>
    <submittedName>
        <fullName evidence="5">MarR family transcriptional regulator</fullName>
    </submittedName>
</protein>
<evidence type="ECO:0000313" key="5">
    <source>
        <dbReference type="EMBL" id="PXY26293.1"/>
    </source>
</evidence>
<dbReference type="CDD" id="cd00090">
    <property type="entry name" value="HTH_ARSR"/>
    <property type="match status" value="1"/>
</dbReference>
<dbReference type="InterPro" id="IPR036390">
    <property type="entry name" value="WH_DNA-bd_sf"/>
</dbReference>
<dbReference type="Gene3D" id="1.10.287.160">
    <property type="entry name" value="HR1 repeat"/>
    <property type="match status" value="1"/>
</dbReference>
<reference evidence="5 6" key="1">
    <citation type="submission" date="2016-07" db="EMBL/GenBank/DDBJ databases">
        <title>Draft genome sequence of Prauserella sp. YIM 121212, isolated from alkaline soil.</title>
        <authorList>
            <person name="Ruckert C."/>
            <person name="Albersmeier A."/>
            <person name="Jiang C.-L."/>
            <person name="Jiang Y."/>
            <person name="Kalinowski J."/>
            <person name="Schneider O."/>
            <person name="Winkler A."/>
            <person name="Zotchev S.B."/>
        </authorList>
    </citation>
    <scope>NUCLEOTIDE SEQUENCE [LARGE SCALE GENOMIC DNA]</scope>
    <source>
        <strain evidence="5 6">YIM 121212</strain>
    </source>
</reference>
<evidence type="ECO:0000313" key="6">
    <source>
        <dbReference type="Proteomes" id="UP000247892"/>
    </source>
</evidence>
<dbReference type="PANTHER" id="PTHR38465:SF2">
    <property type="entry name" value="HTH-TYPE TRANSCRIPTIONAL REGULATOR MMPR5"/>
    <property type="match status" value="1"/>
</dbReference>
<keyword evidence="6" id="KW-1185">Reference proteome</keyword>
<dbReference type="SUPFAM" id="SSF46785">
    <property type="entry name" value="Winged helix' DNA-binding domain"/>
    <property type="match status" value="1"/>
</dbReference>